<dbReference type="Proteomes" id="UP000054560">
    <property type="component" value="Unassembled WGS sequence"/>
</dbReference>
<dbReference type="InterPro" id="IPR004963">
    <property type="entry name" value="PAE/NOTUM"/>
</dbReference>
<dbReference type="OrthoDB" id="2015280at2759"/>
<feature type="region of interest" description="Disordered" evidence="1">
    <location>
        <begin position="1"/>
        <end position="42"/>
    </location>
</feature>
<dbReference type="EMBL" id="KQ242731">
    <property type="protein sequence ID" value="KNC77445.1"/>
    <property type="molecule type" value="Genomic_DNA"/>
</dbReference>
<feature type="transmembrane region" description="Helical" evidence="2">
    <location>
        <begin position="61"/>
        <end position="87"/>
    </location>
</feature>
<evidence type="ECO:0000256" key="1">
    <source>
        <dbReference type="SAM" id="MobiDB-lite"/>
    </source>
</evidence>
<gene>
    <name evidence="3" type="ORF">SARC_10097</name>
</gene>
<accession>A0A0L0FKZ7</accession>
<dbReference type="AlphaFoldDB" id="A0A0L0FKZ7"/>
<feature type="compositionally biased region" description="Polar residues" evidence="1">
    <location>
        <begin position="415"/>
        <end position="427"/>
    </location>
</feature>
<dbReference type="GO" id="GO:0016787">
    <property type="term" value="F:hydrolase activity"/>
    <property type="evidence" value="ECO:0007669"/>
    <property type="project" value="InterPro"/>
</dbReference>
<evidence type="ECO:0000313" key="4">
    <source>
        <dbReference type="Proteomes" id="UP000054560"/>
    </source>
</evidence>
<evidence type="ECO:0000256" key="2">
    <source>
        <dbReference type="SAM" id="Phobius"/>
    </source>
</evidence>
<dbReference type="GeneID" id="25910601"/>
<keyword evidence="2" id="KW-0812">Transmembrane</keyword>
<dbReference type="RefSeq" id="XP_014151347.1">
    <property type="nucleotide sequence ID" value="XM_014295872.1"/>
</dbReference>
<evidence type="ECO:0000313" key="3">
    <source>
        <dbReference type="EMBL" id="KNC77445.1"/>
    </source>
</evidence>
<organism evidence="3 4">
    <name type="scientific">Sphaeroforma arctica JP610</name>
    <dbReference type="NCBI Taxonomy" id="667725"/>
    <lineage>
        <taxon>Eukaryota</taxon>
        <taxon>Ichthyosporea</taxon>
        <taxon>Ichthyophonida</taxon>
        <taxon>Sphaeroforma</taxon>
    </lineage>
</organism>
<keyword evidence="2" id="KW-1133">Transmembrane helix</keyword>
<reference evidence="3 4" key="1">
    <citation type="submission" date="2011-02" db="EMBL/GenBank/DDBJ databases">
        <title>The Genome Sequence of Sphaeroforma arctica JP610.</title>
        <authorList>
            <consortium name="The Broad Institute Genome Sequencing Platform"/>
            <person name="Russ C."/>
            <person name="Cuomo C."/>
            <person name="Young S.K."/>
            <person name="Zeng Q."/>
            <person name="Gargeya S."/>
            <person name="Alvarado L."/>
            <person name="Berlin A."/>
            <person name="Chapman S.B."/>
            <person name="Chen Z."/>
            <person name="Freedman E."/>
            <person name="Gellesch M."/>
            <person name="Goldberg J."/>
            <person name="Griggs A."/>
            <person name="Gujja S."/>
            <person name="Heilman E."/>
            <person name="Heiman D."/>
            <person name="Howarth C."/>
            <person name="Mehta T."/>
            <person name="Neiman D."/>
            <person name="Pearson M."/>
            <person name="Roberts A."/>
            <person name="Saif S."/>
            <person name="Shea T."/>
            <person name="Shenoy N."/>
            <person name="Sisk P."/>
            <person name="Stolte C."/>
            <person name="Sykes S."/>
            <person name="White J."/>
            <person name="Yandava C."/>
            <person name="Burger G."/>
            <person name="Gray M.W."/>
            <person name="Holland P.W.H."/>
            <person name="King N."/>
            <person name="Lang F.B.F."/>
            <person name="Roger A.J."/>
            <person name="Ruiz-Trillo I."/>
            <person name="Haas B."/>
            <person name="Nusbaum C."/>
            <person name="Birren B."/>
        </authorList>
    </citation>
    <scope>NUCLEOTIDE SEQUENCE [LARGE SCALE GENOMIC DNA]</scope>
    <source>
        <strain evidence="3 4">JP610</strain>
    </source>
</reference>
<sequence length="1038" mass="113542">MESSLAINEDNDKQSSIAINEKKSEPENGYDLYEETEDDSSKEKPGFFYNGRACWGGLPKWLFIMLIIVAVIGIILAIAIPVGLYVVGPEVTQSGVEDSTMTAQNVRITGWGSELDSLESEMRADYGAMFGALCNETSWATDTDTWMNKTLSDMFKCNSMLGLVPTLMPMAILEVPISELTNKWFGISECSRFAPKHLTITQDVYIAGLPSVTNGQILPTTLDIAYDGKVFGRLALPVMNLETKLEDGTRVVKDVECGLQVTDRHVFLAANMNLFPLVPLVSGQTTWTQQGVLVTEMDMLGTTVVYKALVDNPTIIKDVSYHAGPFATKHHDLWDISIDDPHEMIMCVVGGMLPGLVSSIAAPVPSGAEPTEASSAGGLGAARKRRDGGDGPQYWIPNYYQDARKDAGTGHSKGAASSRSDLPTNVTCPGDENPQGILSNLMKMFGMVDDQETHVNPAAEFTPTPTPIPALDYFVQCNMTKAGDCGFDTMEANPDGKLGYFVYPNAVYGKHTRCGKKLKDGIEAPYGFTVQPGTINRQKVLYYFQGGGACWESVLQDLPVVGSLLGTQALNVFLCSIEANPHNGGVFSDHNTNELNPYYGWTIIQISYCTGDVHGGDAHDDDVKVAIMDLNTHFFRSGYNNTMSTNAWIDENIESTALAPEKFGLGGCSAGALGTQIWEPYLTKKYGLSSANSHIFVESYLGIFPEQEADAVQSKFEFKVSMVQEADTGNVKCYNHTTKANVTSNPTTYVGEVIQDDWGMCELEIMDFEDGDGFKQACDDKTIGVEDWLLSNVKKTKLRRAYVNSKADLVQRMFAAVIYALGGAGTKGAKTEPHGSYVSSMQDLNMPFGGHRLEQVNGTDFCTSVSMADGMCSEMASCFDLNVTESTAKETPVYWEDFALNGYSTFLGKEVPMILIGMLQKIGPLGSFEPIVRDIGVDLLNGLSYWMMGDGFTGEGNYWNRASKVLTDYRSALGKDASWFVTSDQQHCYLPYPQFYEWNVEGKYLHEYLKEFVSSDSAPEPVCANEGCSLPCPIDPLA</sequence>
<feature type="region of interest" description="Disordered" evidence="1">
    <location>
        <begin position="364"/>
        <end position="430"/>
    </location>
</feature>
<dbReference type="Pfam" id="PF03283">
    <property type="entry name" value="PAE"/>
    <property type="match status" value="1"/>
</dbReference>
<proteinExistence type="predicted"/>
<keyword evidence="2" id="KW-0472">Membrane</keyword>
<protein>
    <submittedName>
        <fullName evidence="3">Uncharacterized protein</fullName>
    </submittedName>
</protein>
<keyword evidence="4" id="KW-1185">Reference proteome</keyword>
<name>A0A0L0FKZ7_9EUKA</name>